<gene>
    <name evidence="1" type="ORF">COLO4_36222</name>
</gene>
<protein>
    <submittedName>
        <fullName evidence="1">Uncharacterized protein</fullName>
    </submittedName>
</protein>
<dbReference type="EMBL" id="AWUE01023058">
    <property type="protein sequence ID" value="OMO55053.1"/>
    <property type="molecule type" value="Genomic_DNA"/>
</dbReference>
<keyword evidence="2" id="KW-1185">Reference proteome</keyword>
<evidence type="ECO:0000313" key="1">
    <source>
        <dbReference type="EMBL" id="OMO55053.1"/>
    </source>
</evidence>
<organism evidence="1 2">
    <name type="scientific">Corchorus olitorius</name>
    <dbReference type="NCBI Taxonomy" id="93759"/>
    <lineage>
        <taxon>Eukaryota</taxon>
        <taxon>Viridiplantae</taxon>
        <taxon>Streptophyta</taxon>
        <taxon>Embryophyta</taxon>
        <taxon>Tracheophyta</taxon>
        <taxon>Spermatophyta</taxon>
        <taxon>Magnoliopsida</taxon>
        <taxon>eudicotyledons</taxon>
        <taxon>Gunneridae</taxon>
        <taxon>Pentapetalae</taxon>
        <taxon>rosids</taxon>
        <taxon>malvids</taxon>
        <taxon>Malvales</taxon>
        <taxon>Malvaceae</taxon>
        <taxon>Grewioideae</taxon>
        <taxon>Apeibeae</taxon>
        <taxon>Corchorus</taxon>
    </lineage>
</organism>
<reference evidence="2" key="1">
    <citation type="submission" date="2013-09" db="EMBL/GenBank/DDBJ databases">
        <title>Corchorus olitorius genome sequencing.</title>
        <authorList>
            <person name="Alam M."/>
            <person name="Haque M.S."/>
            <person name="Islam M.S."/>
            <person name="Emdad E.M."/>
            <person name="Islam M.M."/>
            <person name="Ahmed B."/>
            <person name="Halim A."/>
            <person name="Hossen Q.M.M."/>
            <person name="Hossain M.Z."/>
            <person name="Ahmed R."/>
            <person name="Khan M.M."/>
            <person name="Islam R."/>
            <person name="Rashid M.M."/>
            <person name="Khan S.A."/>
            <person name="Rahman M.S."/>
            <person name="Alam M."/>
            <person name="Yahiya A.S."/>
            <person name="Khan M.S."/>
            <person name="Azam M.S."/>
            <person name="Haque T."/>
            <person name="Lashkar M.Z.H."/>
            <person name="Akhand A.I."/>
            <person name="Morshed G."/>
            <person name="Roy S."/>
            <person name="Uddin K.S."/>
            <person name="Rabeya T."/>
            <person name="Hossain A.S."/>
            <person name="Chowdhury A."/>
            <person name="Snigdha A.R."/>
            <person name="Mortoza M.S."/>
            <person name="Matin S.A."/>
            <person name="Hoque S.M.E."/>
            <person name="Islam M.K."/>
            <person name="Roy D.K."/>
            <person name="Haider R."/>
            <person name="Moosa M.M."/>
            <person name="Elias S.M."/>
            <person name="Hasan A.M."/>
            <person name="Jahan S."/>
            <person name="Shafiuddin M."/>
            <person name="Mahmood N."/>
            <person name="Shommy N.S."/>
        </authorList>
    </citation>
    <scope>NUCLEOTIDE SEQUENCE [LARGE SCALE GENOMIC DNA]</scope>
    <source>
        <strain evidence="2">cv. O-4</strain>
    </source>
</reference>
<evidence type="ECO:0000313" key="2">
    <source>
        <dbReference type="Proteomes" id="UP000187203"/>
    </source>
</evidence>
<comment type="caution">
    <text evidence="1">The sequence shown here is derived from an EMBL/GenBank/DDBJ whole genome shotgun (WGS) entry which is preliminary data.</text>
</comment>
<dbReference type="AlphaFoldDB" id="A0A1R3GAF4"/>
<proteinExistence type="predicted"/>
<sequence length="36" mass="4199">MAIVTTLKKKVSSNKDQRWRFLWADCSSRNLGQSDQ</sequence>
<dbReference type="Proteomes" id="UP000187203">
    <property type="component" value="Unassembled WGS sequence"/>
</dbReference>
<name>A0A1R3GAF4_9ROSI</name>
<accession>A0A1R3GAF4</accession>